<name>A0AAX4HU45_9BACT</name>
<organism evidence="3 4">
    <name type="scientific">Peredibacter starrii</name>
    <dbReference type="NCBI Taxonomy" id="28202"/>
    <lineage>
        <taxon>Bacteria</taxon>
        <taxon>Pseudomonadati</taxon>
        <taxon>Bdellovibrionota</taxon>
        <taxon>Bacteriovoracia</taxon>
        <taxon>Bacteriovoracales</taxon>
        <taxon>Bacteriovoracaceae</taxon>
        <taxon>Peredibacter</taxon>
    </lineage>
</organism>
<dbReference type="Proteomes" id="UP001324634">
    <property type="component" value="Chromosome"/>
</dbReference>
<dbReference type="KEGG" id="psti:SOO65_08355"/>
<dbReference type="EMBL" id="CP139487">
    <property type="protein sequence ID" value="WPU66757.1"/>
    <property type="molecule type" value="Genomic_DNA"/>
</dbReference>
<feature type="domain" description="Protein glutaminase" evidence="2">
    <location>
        <begin position="128"/>
        <end position="205"/>
    </location>
</feature>
<protein>
    <submittedName>
        <fullName evidence="3">Protein-glutamine glutaminase family protein</fullName>
    </submittedName>
</protein>
<gene>
    <name evidence="3" type="ORF">SOO65_08355</name>
</gene>
<keyword evidence="1" id="KW-0732">Signal</keyword>
<dbReference type="InterPro" id="IPR041325">
    <property type="entry name" value="Gln_deamidase_2"/>
</dbReference>
<dbReference type="RefSeq" id="WP_321399285.1">
    <property type="nucleotide sequence ID" value="NZ_CP139487.1"/>
</dbReference>
<dbReference type="Pfam" id="PF18626">
    <property type="entry name" value="Gln_deamidase_2"/>
    <property type="match status" value="1"/>
</dbReference>
<dbReference type="AlphaFoldDB" id="A0AAX4HU45"/>
<evidence type="ECO:0000313" key="3">
    <source>
        <dbReference type="EMBL" id="WPU66757.1"/>
    </source>
</evidence>
<accession>A0AAX4HU45</accession>
<reference evidence="3 4" key="1">
    <citation type="submission" date="2023-11" db="EMBL/GenBank/DDBJ databases">
        <title>Peredibacter starrii A3.12.</title>
        <authorList>
            <person name="Mitchell R.J."/>
        </authorList>
    </citation>
    <scope>NUCLEOTIDE SEQUENCE [LARGE SCALE GENOMIC DNA]</scope>
    <source>
        <strain evidence="3 4">A3.12</strain>
    </source>
</reference>
<evidence type="ECO:0000259" key="2">
    <source>
        <dbReference type="Pfam" id="PF18626"/>
    </source>
</evidence>
<proteinExistence type="predicted"/>
<evidence type="ECO:0000256" key="1">
    <source>
        <dbReference type="SAM" id="SignalP"/>
    </source>
</evidence>
<sequence>MKKMLFPLALLMLSSSVFAERYYGTVHSFDQGKKGEDHLLFLNSGRVIIVKKNGRFSFSRLDFRPGVNIAVDVDENNELEAISSMPDESMPSEEEPMPTEVMPDATVLPDFSTASKIFSGMNRSWKSNTECTDRAHVWTYEEWKKYGLISRKVFMFFTNTYIRRYNYHWWFHVSPYVLVQSGEGVVERVLDRRYTSGIRTMKSWSDIFIASKKSCPVTTYAYYRANKNSPEHCFHVKSNMYNRLPLHVRNQENTGRVQTRFNTSEVNFSYRAFTRRGAK</sequence>
<evidence type="ECO:0000313" key="4">
    <source>
        <dbReference type="Proteomes" id="UP001324634"/>
    </source>
</evidence>
<feature type="chain" id="PRO_5043802810" evidence="1">
    <location>
        <begin position="20"/>
        <end position="279"/>
    </location>
</feature>
<dbReference type="Gene3D" id="3.10.620.30">
    <property type="match status" value="1"/>
</dbReference>
<keyword evidence="4" id="KW-1185">Reference proteome</keyword>
<feature type="signal peptide" evidence="1">
    <location>
        <begin position="1"/>
        <end position="19"/>
    </location>
</feature>